<evidence type="ECO:0000313" key="3">
    <source>
        <dbReference type="Proteomes" id="UP001409585"/>
    </source>
</evidence>
<keyword evidence="3" id="KW-1185">Reference proteome</keyword>
<keyword evidence="1" id="KW-0472">Membrane</keyword>
<evidence type="ECO:0000313" key="2">
    <source>
        <dbReference type="EMBL" id="GAA4959648.1"/>
    </source>
</evidence>
<evidence type="ECO:0008006" key="4">
    <source>
        <dbReference type="Google" id="ProtNLM"/>
    </source>
</evidence>
<name>A0AAV3U9J8_9ALTE</name>
<protein>
    <recommendedName>
        <fullName evidence="4">Glycoside hydrolase family 42 N-terminal domain-containing protein</fullName>
    </recommendedName>
</protein>
<sequence length="975" mass="107761">MRSIQGDKTKNGILAQQPELFTPMLNISARFKPKTKSPLAPRRLTASIGSTVAGAVLCLLAQWAAPSLAAPAMVNLDDQRFLIKDDDANLAKLSLVGYGKGYQWLNRPKPTTERLAQGEGYRYGNANAPLRWYLGISSQGEGIAINAEVDAKRNVALEYLGLQLEILEPGQFSHLMLTNSSGKNQKLGLPLAKGEADGITQVTLVDKNNQSRFSLAFKQPASVHMDRSLRIKMIAQSINAQQSVTNQYTLSFPQPGKFYADISQHPVTSQHNGWYAFTPKSSTSASEFDMSHWLQAPKKALTSDGGNVLINDKPAKIWGTNVEYAAVAPSHRDAEQRAAFFAKYGINGVRLHKLTNPGWEGLGTKRSASEFAADKLEKFDFFTAELGKHNITYTLSPIWDLKIFPGDKNKLTYYDELAKVGHTRGAVWFAKDVQDLHIETMVNLLTHKNQYTGLTYAEDPNHSFFEIQNESDIFFYTTDRFIQRSPSYKKMFAEQFSQWLKQRYGGHSGLVKAWGRGAIDGFKGKGAFADEHLDKNNIYPAGNPWFWDNQINDSRLGKRLQDTAQFLLETQNNYYRRAVEAIRATGFKGEIVTSNWQAGSGPAHLLNLYSDASFGMVDRHNYMGGADGPTQHKLMPGYTLKNDTMLPKAGSRLLSTGMQQMKDKPFVVSEWLVVPPAEWAAADTTIMAAYGMGLQGWDMSYHFVSNGNGFTGTLNFPREKKFNNLTPVGVGLYPILSRMVLRGDVTPGEVIATRRLTPEQARTGSYDFTSTSVQTQDLKGFDGTPSQKALAVGQVLIEFTDKPTPSTIGDWQKYRKGKTIHSTTGQLKWTEGDTAQSGFIEINTAGTQGVAGFTGKQGFNFDDLSITNRSPYGVILATAQGQNKTLANDDGVLLVAMSRAHNTGMSFDKDLIISVGQAPTLLEPVKAEVSFKRTPKRITVLDHDGQKTGATVPLKDGKVQLDTGRDKSPYYLVEF</sequence>
<accession>A0AAV3U9J8</accession>
<proteinExistence type="predicted"/>
<gene>
    <name evidence="2" type="ORF">GCM10025791_45890</name>
</gene>
<dbReference type="EMBL" id="BAABLX010000078">
    <property type="protein sequence ID" value="GAA4959648.1"/>
    <property type="molecule type" value="Genomic_DNA"/>
</dbReference>
<dbReference type="InterPro" id="IPR017853">
    <property type="entry name" value="GH"/>
</dbReference>
<dbReference type="Gene3D" id="3.20.20.80">
    <property type="entry name" value="Glycosidases"/>
    <property type="match status" value="1"/>
</dbReference>
<comment type="caution">
    <text evidence="2">The sequence shown here is derived from an EMBL/GenBank/DDBJ whole genome shotgun (WGS) entry which is preliminary data.</text>
</comment>
<evidence type="ECO:0000256" key="1">
    <source>
        <dbReference type="SAM" id="Phobius"/>
    </source>
</evidence>
<dbReference type="SUPFAM" id="SSF51445">
    <property type="entry name" value="(Trans)glycosidases"/>
    <property type="match status" value="1"/>
</dbReference>
<reference evidence="3" key="1">
    <citation type="journal article" date="2019" name="Int. J. Syst. Evol. Microbiol.">
        <title>The Global Catalogue of Microorganisms (GCM) 10K type strain sequencing project: providing services to taxonomists for standard genome sequencing and annotation.</title>
        <authorList>
            <consortium name="The Broad Institute Genomics Platform"/>
            <consortium name="The Broad Institute Genome Sequencing Center for Infectious Disease"/>
            <person name="Wu L."/>
            <person name="Ma J."/>
        </authorList>
    </citation>
    <scope>NUCLEOTIDE SEQUENCE [LARGE SCALE GENOMIC DNA]</scope>
    <source>
        <strain evidence="3">JCM 19134</strain>
    </source>
</reference>
<keyword evidence="1" id="KW-0812">Transmembrane</keyword>
<keyword evidence="1" id="KW-1133">Transmembrane helix</keyword>
<organism evidence="2 3">
    <name type="scientific">Halioxenophilus aromaticivorans</name>
    <dbReference type="NCBI Taxonomy" id="1306992"/>
    <lineage>
        <taxon>Bacteria</taxon>
        <taxon>Pseudomonadati</taxon>
        <taxon>Pseudomonadota</taxon>
        <taxon>Gammaproteobacteria</taxon>
        <taxon>Alteromonadales</taxon>
        <taxon>Alteromonadaceae</taxon>
        <taxon>Halioxenophilus</taxon>
    </lineage>
</organism>
<feature type="transmembrane region" description="Helical" evidence="1">
    <location>
        <begin position="44"/>
        <end position="65"/>
    </location>
</feature>
<dbReference type="Proteomes" id="UP001409585">
    <property type="component" value="Unassembled WGS sequence"/>
</dbReference>
<dbReference type="AlphaFoldDB" id="A0AAV3U9J8"/>